<dbReference type="GO" id="GO:0016747">
    <property type="term" value="F:acyltransferase activity, transferring groups other than amino-acyl groups"/>
    <property type="evidence" value="ECO:0007669"/>
    <property type="project" value="InterPro"/>
</dbReference>
<dbReference type="Gene3D" id="3.40.630.30">
    <property type="match status" value="1"/>
</dbReference>
<dbReference type="PANTHER" id="PTHR31143">
    <property type="match status" value="1"/>
</dbReference>
<accession>A0A923I712</accession>
<organism evidence="2 3">
    <name type="scientific">Anaerofilum hominis</name>
    <dbReference type="NCBI Taxonomy" id="2763016"/>
    <lineage>
        <taxon>Bacteria</taxon>
        <taxon>Bacillati</taxon>
        <taxon>Bacillota</taxon>
        <taxon>Clostridia</taxon>
        <taxon>Eubacteriales</taxon>
        <taxon>Oscillospiraceae</taxon>
        <taxon>Anaerofilum</taxon>
    </lineage>
</organism>
<feature type="domain" description="N-acetyltransferase" evidence="1">
    <location>
        <begin position="111"/>
        <end position="250"/>
    </location>
</feature>
<dbReference type="PROSITE" id="PS51186">
    <property type="entry name" value="GNAT"/>
    <property type="match status" value="1"/>
</dbReference>
<evidence type="ECO:0000313" key="2">
    <source>
        <dbReference type="EMBL" id="MBC5580999.1"/>
    </source>
</evidence>
<dbReference type="Proteomes" id="UP000659630">
    <property type="component" value="Unassembled WGS sequence"/>
</dbReference>
<name>A0A923I712_9FIRM</name>
<dbReference type="EMBL" id="JACONZ010000002">
    <property type="protein sequence ID" value="MBC5580999.1"/>
    <property type="molecule type" value="Genomic_DNA"/>
</dbReference>
<comment type="caution">
    <text evidence="2">The sequence shown here is derived from an EMBL/GenBank/DDBJ whole genome shotgun (WGS) entry which is preliminary data.</text>
</comment>
<dbReference type="InterPro" id="IPR042573">
    <property type="entry name" value="GNAT_acetyltra_N"/>
</dbReference>
<evidence type="ECO:0000259" key="1">
    <source>
        <dbReference type="PROSITE" id="PS51186"/>
    </source>
</evidence>
<dbReference type="AlphaFoldDB" id="A0A923I712"/>
<gene>
    <name evidence="2" type="ORF">H8S23_05730</name>
</gene>
<sequence length="250" mass="27323">MQLTREELGRAGPCFAGWEETMIWSCLDGSMGRVFVDERQAPRAAAASIADFCFLAGRPDAALLREAAADAPLLVPRGEAWAALIEREWGAGVQRFERYATHKDPQAFDRTLLRELAEKIPAGCRVVPIGEALYHRLAAEDWSRDLCSQFPSWADYRRRGLGFAALCGGRPVSGASSYTVWQGGLEIEVDTAPGSRRRGLARACAARLILACLDSGKYPSWDAHNAGSLALAESLGYRSAGPYPAYERTR</sequence>
<dbReference type="InterPro" id="IPR000182">
    <property type="entry name" value="GNAT_dom"/>
</dbReference>
<dbReference type="InterPro" id="IPR027365">
    <property type="entry name" value="GNAT_acetyltra_YdfB-like"/>
</dbReference>
<dbReference type="SUPFAM" id="SSF55729">
    <property type="entry name" value="Acyl-CoA N-acyltransferases (Nat)"/>
    <property type="match status" value="1"/>
</dbReference>
<keyword evidence="3" id="KW-1185">Reference proteome</keyword>
<dbReference type="PANTHER" id="PTHR31143:SF2">
    <property type="entry name" value="FR47-LIKE DOMAIN-CONTAINING PROTEIN-RELATED"/>
    <property type="match status" value="1"/>
</dbReference>
<reference evidence="2" key="1">
    <citation type="submission" date="2020-08" db="EMBL/GenBank/DDBJ databases">
        <title>Genome public.</title>
        <authorList>
            <person name="Liu C."/>
            <person name="Sun Q."/>
        </authorList>
    </citation>
    <scope>NUCLEOTIDE SEQUENCE</scope>
    <source>
        <strain evidence="2">BX8</strain>
    </source>
</reference>
<dbReference type="Gene3D" id="3.40.630.110">
    <property type="entry name" value="GNAT acetyltransferase-like"/>
    <property type="match status" value="1"/>
</dbReference>
<dbReference type="InterPro" id="IPR016181">
    <property type="entry name" value="Acyl_CoA_acyltransferase"/>
</dbReference>
<evidence type="ECO:0000313" key="3">
    <source>
        <dbReference type="Proteomes" id="UP000659630"/>
    </source>
</evidence>
<dbReference type="Pfam" id="PF12746">
    <property type="entry name" value="GNAT_acetyltran"/>
    <property type="match status" value="1"/>
</dbReference>
<proteinExistence type="predicted"/>
<dbReference type="RefSeq" id="WP_186887374.1">
    <property type="nucleotide sequence ID" value="NZ_JACONZ010000002.1"/>
</dbReference>
<protein>
    <submittedName>
        <fullName evidence="2">GNAT family N-acetyltransferase</fullName>
    </submittedName>
</protein>